<feature type="compositionally biased region" description="Low complexity" evidence="1">
    <location>
        <begin position="16"/>
        <end position="41"/>
    </location>
</feature>
<dbReference type="OMA" id="WAYVHLI"/>
<evidence type="ECO:0000313" key="3">
    <source>
        <dbReference type="EMBL" id="ERF69944.1"/>
    </source>
</evidence>
<evidence type="ECO:0000313" key="4">
    <source>
        <dbReference type="Proteomes" id="UP000019373"/>
    </source>
</evidence>
<feature type="transmembrane region" description="Helical" evidence="2">
    <location>
        <begin position="523"/>
        <end position="546"/>
    </location>
</feature>
<feature type="transmembrane region" description="Helical" evidence="2">
    <location>
        <begin position="101"/>
        <end position="122"/>
    </location>
</feature>
<organism evidence="3 4">
    <name type="scientific">Endocarpon pusillum (strain Z07020 / HMAS-L-300199)</name>
    <name type="common">Lichen-forming fungus</name>
    <dbReference type="NCBI Taxonomy" id="1263415"/>
    <lineage>
        <taxon>Eukaryota</taxon>
        <taxon>Fungi</taxon>
        <taxon>Dikarya</taxon>
        <taxon>Ascomycota</taxon>
        <taxon>Pezizomycotina</taxon>
        <taxon>Eurotiomycetes</taxon>
        <taxon>Chaetothyriomycetidae</taxon>
        <taxon>Verrucariales</taxon>
        <taxon>Verrucariaceae</taxon>
        <taxon>Endocarpon</taxon>
    </lineage>
</organism>
<dbReference type="EMBL" id="KE721373">
    <property type="protein sequence ID" value="ERF69944.1"/>
    <property type="molecule type" value="Genomic_DNA"/>
</dbReference>
<keyword evidence="2" id="KW-0812">Transmembrane</keyword>
<proteinExistence type="predicted"/>
<gene>
    <name evidence="3" type="ORF">EPUS_05488</name>
</gene>
<keyword evidence="2" id="KW-1133">Transmembrane helix</keyword>
<feature type="region of interest" description="Disordered" evidence="1">
    <location>
        <begin position="1"/>
        <end position="48"/>
    </location>
</feature>
<dbReference type="HOGENOM" id="CLU_020820_0_0_1"/>
<dbReference type="RefSeq" id="XP_007804444.1">
    <property type="nucleotide sequence ID" value="XM_007806253.1"/>
</dbReference>
<dbReference type="Proteomes" id="UP000019373">
    <property type="component" value="Unassembled WGS sequence"/>
</dbReference>
<evidence type="ECO:0000256" key="1">
    <source>
        <dbReference type="SAM" id="MobiDB-lite"/>
    </source>
</evidence>
<reference evidence="4" key="1">
    <citation type="journal article" date="2014" name="BMC Genomics">
        <title>Genome characteristics reveal the impact of lichenization on lichen-forming fungus Endocarpon pusillum Hedwig (Verrucariales, Ascomycota).</title>
        <authorList>
            <person name="Wang Y.-Y."/>
            <person name="Liu B."/>
            <person name="Zhang X.-Y."/>
            <person name="Zhou Q.-M."/>
            <person name="Zhang T."/>
            <person name="Li H."/>
            <person name="Yu Y.-F."/>
            <person name="Zhang X.-L."/>
            <person name="Hao X.-Y."/>
            <person name="Wang M."/>
            <person name="Wang L."/>
            <person name="Wei J.-C."/>
        </authorList>
    </citation>
    <scope>NUCLEOTIDE SEQUENCE [LARGE SCALE GENOMIC DNA]</scope>
    <source>
        <strain evidence="4">Z07020 / HMAS-L-300199</strain>
    </source>
</reference>
<keyword evidence="4" id="KW-1185">Reference proteome</keyword>
<sequence>MASYEVVEQNDPEITPAATSPRSNPASSASPKTSVASSAHGRGSGDDAGDDACANSTFLALKTFASPSFHGPVLDPTASSTSTIQSYSHHEQRWRLWRKSIGEWLLTATLCGSIAGVLHSYSVHETLTNPQRRTFNAIITGLSVGLGLNLIASLKSYAKMMRWRLLASSYRPLDQFDLIMGCHQHINVLQLFLKARRPKFPFILTFTQLMCLVWLAICVGATLLVAVLGLTYSLEQSNDYLGVTTGNISVVELSYIGNSNTSVSTYYSELGAAYAYGIQGQDYWVEPVIGDMGLGFGRSIEADPAYPGYSEYWFGDQNSRNRDENGMSDRYVNSTAACNAYPVINDYKTEGNVVYLEGGQNQTAFVYEYVPGGMTYISQTNSTCGDRCTNINAFQPMLIANNQADSIGVAQFFKCYNIISEVHNVPLEHAEVYGLPDLQARMLAGTVGWQSGEFINDTRQYSLFFPNTPQAPKEAASEDYVALLISHFSTKAIAAMDHRGPRRSVSSSSVPTFAVYLKVTWKYTVPLLSIIPGMHFLTLAAVIIWANKAIIKDEAYISIAKLYRSLVEELGPHGCLMRGEQIIDRLGNPMVGYGFQELHDSGVGSSGGMKHVDIFRKEDNVAVQRSFSEGHHDGRGWDSKPRREVLKVKLD</sequence>
<feature type="transmembrane region" description="Helical" evidence="2">
    <location>
        <begin position="202"/>
        <end position="230"/>
    </location>
</feature>
<accession>U1HLR2</accession>
<evidence type="ECO:0000256" key="2">
    <source>
        <dbReference type="SAM" id="Phobius"/>
    </source>
</evidence>
<dbReference type="GeneID" id="19240438"/>
<dbReference type="eggNOG" id="ENOG502S1M0">
    <property type="taxonomic scope" value="Eukaryota"/>
</dbReference>
<dbReference type="OrthoDB" id="3596604at2759"/>
<keyword evidence="2" id="KW-0472">Membrane</keyword>
<dbReference type="AlphaFoldDB" id="U1HLR2"/>
<protein>
    <submittedName>
        <fullName evidence="3">Uncharacterized protein</fullName>
    </submittedName>
</protein>
<name>U1HLR2_ENDPU</name>
<feature type="transmembrane region" description="Helical" evidence="2">
    <location>
        <begin position="134"/>
        <end position="154"/>
    </location>
</feature>